<dbReference type="EMBL" id="JACXVP010000005">
    <property type="protein sequence ID" value="KAG5606458.1"/>
    <property type="molecule type" value="Genomic_DNA"/>
</dbReference>
<dbReference type="AlphaFoldDB" id="A0A9J5Z1A0"/>
<dbReference type="InterPro" id="IPR044974">
    <property type="entry name" value="Disease_R_plants"/>
</dbReference>
<evidence type="ECO:0000313" key="6">
    <source>
        <dbReference type="Proteomes" id="UP000824120"/>
    </source>
</evidence>
<dbReference type="PANTHER" id="PTHR11017:SF567">
    <property type="entry name" value="ADP-RIBOSYL CYCLASE_CYCLIC ADP-RIBOSE HYDROLASE"/>
    <property type="match status" value="1"/>
</dbReference>
<dbReference type="InterPro" id="IPR027417">
    <property type="entry name" value="P-loop_NTPase"/>
</dbReference>
<dbReference type="Pfam" id="PF00931">
    <property type="entry name" value="NB-ARC"/>
    <property type="match status" value="1"/>
</dbReference>
<evidence type="ECO:0000313" key="5">
    <source>
        <dbReference type="EMBL" id="KAG5606458.1"/>
    </source>
</evidence>
<comment type="subcellular location">
    <subcellularLocation>
        <location evidence="1">Membrane</location>
        <topology evidence="1">Peripheral membrane protein</topology>
    </subcellularLocation>
</comment>
<dbReference type="PANTHER" id="PTHR11017">
    <property type="entry name" value="LEUCINE-RICH REPEAT-CONTAINING PROTEIN"/>
    <property type="match status" value="1"/>
</dbReference>
<evidence type="ECO:0000256" key="2">
    <source>
        <dbReference type="ARBA" id="ARBA00023054"/>
    </source>
</evidence>
<dbReference type="GO" id="GO:0016020">
    <property type="term" value="C:membrane"/>
    <property type="evidence" value="ECO:0007669"/>
    <property type="project" value="UniProtKB-SubCell"/>
</dbReference>
<evidence type="ECO:0000256" key="3">
    <source>
        <dbReference type="ARBA" id="ARBA00023136"/>
    </source>
</evidence>
<dbReference type="SUPFAM" id="SSF52540">
    <property type="entry name" value="P-loop containing nucleoside triphosphate hydrolases"/>
    <property type="match status" value="1"/>
</dbReference>
<organism evidence="5 6">
    <name type="scientific">Solanum commersonii</name>
    <name type="common">Commerson's wild potato</name>
    <name type="synonym">Commerson's nightshade</name>
    <dbReference type="NCBI Taxonomy" id="4109"/>
    <lineage>
        <taxon>Eukaryota</taxon>
        <taxon>Viridiplantae</taxon>
        <taxon>Streptophyta</taxon>
        <taxon>Embryophyta</taxon>
        <taxon>Tracheophyta</taxon>
        <taxon>Spermatophyta</taxon>
        <taxon>Magnoliopsida</taxon>
        <taxon>eudicotyledons</taxon>
        <taxon>Gunneridae</taxon>
        <taxon>Pentapetalae</taxon>
        <taxon>asterids</taxon>
        <taxon>lamiids</taxon>
        <taxon>Solanales</taxon>
        <taxon>Solanaceae</taxon>
        <taxon>Solanoideae</taxon>
        <taxon>Solaneae</taxon>
        <taxon>Solanum</taxon>
    </lineage>
</organism>
<dbReference type="GO" id="GO:0006952">
    <property type="term" value="P:defense response"/>
    <property type="evidence" value="ECO:0007669"/>
    <property type="project" value="InterPro"/>
</dbReference>
<dbReference type="OrthoDB" id="1095810at2759"/>
<dbReference type="InterPro" id="IPR002182">
    <property type="entry name" value="NB-ARC"/>
</dbReference>
<comment type="caution">
    <text evidence="5">The sequence shown here is derived from an EMBL/GenBank/DDBJ whole genome shotgun (WGS) entry which is preliminary data.</text>
</comment>
<keyword evidence="6" id="KW-1185">Reference proteome</keyword>
<gene>
    <name evidence="5" type="ORF">H5410_027950</name>
</gene>
<reference evidence="5 6" key="1">
    <citation type="submission" date="2020-09" db="EMBL/GenBank/DDBJ databases">
        <title>De no assembly of potato wild relative species, Solanum commersonii.</title>
        <authorList>
            <person name="Cho K."/>
        </authorList>
    </citation>
    <scope>NUCLEOTIDE SEQUENCE [LARGE SCALE GENOMIC DNA]</scope>
    <source>
        <strain evidence="5">LZ3.2</strain>
        <tissue evidence="5">Leaf</tissue>
    </source>
</reference>
<accession>A0A9J5Z1A0</accession>
<sequence length="125" mass="14549">MNNKEDGKHSMARRLRFKKVLVVLDDINHEDHLDNLAGDLDCFSKDGRIISTKSEKHLIGKNDIVYEVTLLADHQAIQLFNLHVLSRRKLQTTVKVWGSFLDNRDITAWKNAIEKMKMNSKIRNH</sequence>
<keyword evidence="2" id="KW-0175">Coiled coil</keyword>
<proteinExistence type="predicted"/>
<name>A0A9J5Z1A0_SOLCO</name>
<evidence type="ECO:0000259" key="4">
    <source>
        <dbReference type="Pfam" id="PF00931"/>
    </source>
</evidence>
<protein>
    <recommendedName>
        <fullName evidence="4">NB-ARC domain-containing protein</fullName>
    </recommendedName>
</protein>
<keyword evidence="3" id="KW-0472">Membrane</keyword>
<dbReference type="Proteomes" id="UP000824120">
    <property type="component" value="Chromosome 5"/>
</dbReference>
<evidence type="ECO:0000256" key="1">
    <source>
        <dbReference type="ARBA" id="ARBA00004170"/>
    </source>
</evidence>
<dbReference type="GO" id="GO:0005524">
    <property type="term" value="F:ATP binding"/>
    <property type="evidence" value="ECO:0007669"/>
    <property type="project" value="UniProtKB-KW"/>
</dbReference>
<feature type="domain" description="NB-ARC" evidence="4">
    <location>
        <begin position="6"/>
        <end position="87"/>
    </location>
</feature>
<dbReference type="GO" id="GO:0043531">
    <property type="term" value="F:ADP binding"/>
    <property type="evidence" value="ECO:0007669"/>
    <property type="project" value="InterPro"/>
</dbReference>